<keyword evidence="3" id="KW-0540">Nuclease</keyword>
<sequence length="82" mass="9628">MPGCYCVYILRCRDGSLYTGYTNDLSRRLRAHREGKASKYTRSRLPVELVYYEQGESKSWALKREYEIKQLSRSAKEALLKS</sequence>
<dbReference type="RefSeq" id="WP_307342107.1">
    <property type="nucleotide sequence ID" value="NZ_JAUSUQ010000014.1"/>
</dbReference>
<dbReference type="InterPro" id="IPR050190">
    <property type="entry name" value="UPF0213_domain"/>
</dbReference>
<dbReference type="EMBL" id="JAUSUQ010000014">
    <property type="protein sequence ID" value="MDQ0340453.1"/>
    <property type="molecule type" value="Genomic_DNA"/>
</dbReference>
<evidence type="ECO:0000256" key="1">
    <source>
        <dbReference type="ARBA" id="ARBA00007435"/>
    </source>
</evidence>
<dbReference type="Pfam" id="PF01541">
    <property type="entry name" value="GIY-YIG"/>
    <property type="match status" value="1"/>
</dbReference>
<reference evidence="3 4" key="1">
    <citation type="submission" date="2023-07" db="EMBL/GenBank/DDBJ databases">
        <title>Genomic Encyclopedia of Type Strains, Phase IV (KMG-IV): sequencing the most valuable type-strain genomes for metagenomic binning, comparative biology and taxonomic classification.</title>
        <authorList>
            <person name="Goeker M."/>
        </authorList>
    </citation>
    <scope>NUCLEOTIDE SEQUENCE [LARGE SCALE GENOMIC DNA]</scope>
    <source>
        <strain evidence="3 4">DSM 17740</strain>
    </source>
</reference>
<organism evidence="3 4">
    <name type="scientific">Caldalkalibacillus uzonensis</name>
    <dbReference type="NCBI Taxonomy" id="353224"/>
    <lineage>
        <taxon>Bacteria</taxon>
        <taxon>Bacillati</taxon>
        <taxon>Bacillota</taxon>
        <taxon>Bacilli</taxon>
        <taxon>Bacillales</taxon>
        <taxon>Bacillaceae</taxon>
        <taxon>Caldalkalibacillus</taxon>
    </lineage>
</organism>
<dbReference type="PANTHER" id="PTHR34477">
    <property type="entry name" value="UPF0213 PROTEIN YHBQ"/>
    <property type="match status" value="1"/>
</dbReference>
<evidence type="ECO:0000313" key="3">
    <source>
        <dbReference type="EMBL" id="MDQ0340453.1"/>
    </source>
</evidence>
<accession>A0ABU0CVL0</accession>
<feature type="domain" description="GIY-YIG" evidence="2">
    <location>
        <begin position="3"/>
        <end position="78"/>
    </location>
</feature>
<gene>
    <name evidence="3" type="ORF">J2S00_003268</name>
</gene>
<evidence type="ECO:0000313" key="4">
    <source>
        <dbReference type="Proteomes" id="UP001232445"/>
    </source>
</evidence>
<proteinExistence type="inferred from homology"/>
<comment type="caution">
    <text evidence="3">The sequence shown here is derived from an EMBL/GenBank/DDBJ whole genome shotgun (WGS) entry which is preliminary data.</text>
</comment>
<dbReference type="InterPro" id="IPR035901">
    <property type="entry name" value="GIY-YIG_endonuc_sf"/>
</dbReference>
<keyword evidence="4" id="KW-1185">Reference proteome</keyword>
<protein>
    <submittedName>
        <fullName evidence="3">Endonuclease</fullName>
    </submittedName>
</protein>
<keyword evidence="3" id="KW-0378">Hydrolase</keyword>
<dbReference type="CDD" id="cd10456">
    <property type="entry name" value="GIY-YIG_UPF0213"/>
    <property type="match status" value="1"/>
</dbReference>
<dbReference type="SUPFAM" id="SSF82771">
    <property type="entry name" value="GIY-YIG endonuclease"/>
    <property type="match status" value="1"/>
</dbReference>
<dbReference type="Proteomes" id="UP001232445">
    <property type="component" value="Unassembled WGS sequence"/>
</dbReference>
<keyword evidence="3" id="KW-0255">Endonuclease</keyword>
<dbReference type="PROSITE" id="PS50164">
    <property type="entry name" value="GIY_YIG"/>
    <property type="match status" value="1"/>
</dbReference>
<dbReference type="InterPro" id="IPR000305">
    <property type="entry name" value="GIY-YIG_endonuc"/>
</dbReference>
<dbReference type="PANTHER" id="PTHR34477:SF1">
    <property type="entry name" value="UPF0213 PROTEIN YHBQ"/>
    <property type="match status" value="1"/>
</dbReference>
<comment type="similarity">
    <text evidence="1">Belongs to the UPF0213 family.</text>
</comment>
<evidence type="ECO:0000259" key="2">
    <source>
        <dbReference type="PROSITE" id="PS50164"/>
    </source>
</evidence>
<dbReference type="Gene3D" id="3.40.1440.10">
    <property type="entry name" value="GIY-YIG endonuclease"/>
    <property type="match status" value="1"/>
</dbReference>
<dbReference type="SMART" id="SM00465">
    <property type="entry name" value="GIYc"/>
    <property type="match status" value="1"/>
</dbReference>
<dbReference type="GO" id="GO:0004519">
    <property type="term" value="F:endonuclease activity"/>
    <property type="evidence" value="ECO:0007669"/>
    <property type="project" value="UniProtKB-KW"/>
</dbReference>
<name>A0ABU0CVL0_9BACI</name>